<dbReference type="PANTHER" id="PTHR36923:SF3">
    <property type="entry name" value="FERREDOXIN"/>
    <property type="match status" value="1"/>
</dbReference>
<dbReference type="SUPFAM" id="SSF54862">
    <property type="entry name" value="4Fe-4S ferredoxins"/>
    <property type="match status" value="1"/>
</dbReference>
<dbReference type="GO" id="GO:0051538">
    <property type="term" value="F:3 iron, 4 sulfur cluster binding"/>
    <property type="evidence" value="ECO:0007669"/>
    <property type="project" value="UniProtKB-KW"/>
</dbReference>
<comment type="function">
    <text evidence="8">Ferredoxins are iron-sulfur proteins that transfer electrons in a wide variety of metabolic reactions.</text>
</comment>
<keyword evidence="3 8" id="KW-0479">Metal-binding</keyword>
<evidence type="ECO:0000259" key="9">
    <source>
        <dbReference type="PROSITE" id="PS51379"/>
    </source>
</evidence>
<proteinExistence type="predicted"/>
<dbReference type="GO" id="GO:0005506">
    <property type="term" value="F:iron ion binding"/>
    <property type="evidence" value="ECO:0007669"/>
    <property type="project" value="UniProtKB-UniRule"/>
</dbReference>
<organism evidence="10 11">
    <name type="scientific">Streptomyces shenzhenensis</name>
    <dbReference type="NCBI Taxonomy" id="943815"/>
    <lineage>
        <taxon>Bacteria</taxon>
        <taxon>Bacillati</taxon>
        <taxon>Actinomycetota</taxon>
        <taxon>Actinomycetes</taxon>
        <taxon>Kitasatosporales</taxon>
        <taxon>Streptomycetaceae</taxon>
        <taxon>Streptomyces</taxon>
    </lineage>
</organism>
<dbReference type="Pfam" id="PF13370">
    <property type="entry name" value="Fer4_13"/>
    <property type="match status" value="1"/>
</dbReference>
<dbReference type="PRINTS" id="PR00352">
    <property type="entry name" value="3FE4SFRDOXIN"/>
</dbReference>
<evidence type="ECO:0000256" key="6">
    <source>
        <dbReference type="ARBA" id="ARBA00023014"/>
    </source>
</evidence>
<protein>
    <recommendedName>
        <fullName evidence="8">Ferredoxin</fullName>
    </recommendedName>
</protein>
<dbReference type="InterPro" id="IPR051269">
    <property type="entry name" value="Fe-S_cluster_ET"/>
</dbReference>
<dbReference type="PROSITE" id="PS51379">
    <property type="entry name" value="4FE4S_FER_2"/>
    <property type="match status" value="1"/>
</dbReference>
<accession>A0A3M0IGG7</accession>
<comment type="caution">
    <text evidence="10">The sequence shown here is derived from an EMBL/GenBank/DDBJ whole genome shotgun (WGS) entry which is preliminary data.</text>
</comment>
<keyword evidence="6 8" id="KW-0411">Iron-sulfur</keyword>
<evidence type="ECO:0000256" key="5">
    <source>
        <dbReference type="ARBA" id="ARBA00023004"/>
    </source>
</evidence>
<gene>
    <name evidence="10" type="ORF">CTZ28_10300</name>
</gene>
<evidence type="ECO:0000313" key="11">
    <source>
        <dbReference type="Proteomes" id="UP000270471"/>
    </source>
</evidence>
<evidence type="ECO:0000256" key="1">
    <source>
        <dbReference type="ARBA" id="ARBA00001927"/>
    </source>
</evidence>
<dbReference type="AlphaFoldDB" id="A0A3M0IGG7"/>
<evidence type="ECO:0000256" key="7">
    <source>
        <dbReference type="ARBA" id="ARBA00023291"/>
    </source>
</evidence>
<dbReference type="GO" id="GO:0009055">
    <property type="term" value="F:electron transfer activity"/>
    <property type="evidence" value="ECO:0007669"/>
    <property type="project" value="UniProtKB-UniRule"/>
</dbReference>
<comment type="cofactor">
    <cofactor evidence="1">
        <name>[3Fe-4S] cluster</name>
        <dbReference type="ChEBI" id="CHEBI:21137"/>
    </cofactor>
</comment>
<evidence type="ECO:0000256" key="8">
    <source>
        <dbReference type="RuleBase" id="RU368020"/>
    </source>
</evidence>
<evidence type="ECO:0000256" key="3">
    <source>
        <dbReference type="ARBA" id="ARBA00022723"/>
    </source>
</evidence>
<reference evidence="10 11" key="1">
    <citation type="submission" date="2017-11" db="EMBL/GenBank/DDBJ databases">
        <title>Draft genome of actinobacteria isolated from guarana (Paullinia cupana (Mart.) Ducke.</title>
        <authorList>
            <person name="Siqueira K.A."/>
            <person name="Liotti R.G."/>
            <person name="Mendes T.A.O."/>
            <person name="Soares M.A."/>
        </authorList>
    </citation>
    <scope>NUCLEOTIDE SEQUENCE [LARGE SCALE GENOMIC DNA]</scope>
    <source>
        <strain evidence="10 11">193</strain>
    </source>
</reference>
<dbReference type="InterPro" id="IPR017896">
    <property type="entry name" value="4Fe4S_Fe-S-bd"/>
</dbReference>
<evidence type="ECO:0000256" key="4">
    <source>
        <dbReference type="ARBA" id="ARBA00022982"/>
    </source>
</evidence>
<dbReference type="PANTHER" id="PTHR36923">
    <property type="entry name" value="FERREDOXIN"/>
    <property type="match status" value="1"/>
</dbReference>
<name>A0A3M0IGG7_9ACTN</name>
<dbReference type="InterPro" id="IPR001080">
    <property type="entry name" value="3Fe4S_ferredoxin"/>
</dbReference>
<dbReference type="Gene3D" id="3.30.70.20">
    <property type="match status" value="1"/>
</dbReference>
<dbReference type="RefSeq" id="WP_121889007.1">
    <property type="nucleotide sequence ID" value="NZ_PENI01000005.1"/>
</dbReference>
<keyword evidence="5 8" id="KW-0408">Iron</keyword>
<sequence>MKVSVDQDRCCGAGQCVLTAPEVFDQRDDDGVVVLLDERPAPDRHASVREAAAVCPAAAITVTEEPDA</sequence>
<feature type="domain" description="4Fe-4S ferredoxin-type" evidence="9">
    <location>
        <begin position="1"/>
        <end position="29"/>
    </location>
</feature>
<evidence type="ECO:0000256" key="2">
    <source>
        <dbReference type="ARBA" id="ARBA00022448"/>
    </source>
</evidence>
<keyword evidence="11" id="KW-1185">Reference proteome</keyword>
<dbReference type="OrthoDB" id="9803319at2"/>
<keyword evidence="2 8" id="KW-0813">Transport</keyword>
<evidence type="ECO:0000313" key="10">
    <source>
        <dbReference type="EMBL" id="RMB85903.1"/>
    </source>
</evidence>
<keyword evidence="4 8" id="KW-0249">Electron transport</keyword>
<keyword evidence="7" id="KW-0003">3Fe-4S</keyword>
<dbReference type="Proteomes" id="UP000270471">
    <property type="component" value="Unassembled WGS sequence"/>
</dbReference>
<dbReference type="EMBL" id="PENI01000005">
    <property type="protein sequence ID" value="RMB85903.1"/>
    <property type="molecule type" value="Genomic_DNA"/>
</dbReference>